<evidence type="ECO:0000256" key="2">
    <source>
        <dbReference type="SAM" id="Phobius"/>
    </source>
</evidence>
<gene>
    <name evidence="3" type="ORF">V1478_002492</name>
</gene>
<comment type="caution">
    <text evidence="3">The sequence shown here is derived from an EMBL/GenBank/DDBJ whole genome shotgun (WGS) entry which is preliminary data.</text>
</comment>
<dbReference type="AlphaFoldDB" id="A0ABD2BSP6"/>
<feature type="transmembrane region" description="Helical" evidence="2">
    <location>
        <begin position="21"/>
        <end position="36"/>
    </location>
</feature>
<keyword evidence="2" id="KW-1133">Transmembrane helix</keyword>
<protein>
    <submittedName>
        <fullName evidence="3">Uncharacterized protein</fullName>
    </submittedName>
</protein>
<accession>A0ABD2BSP6</accession>
<evidence type="ECO:0000313" key="4">
    <source>
        <dbReference type="Proteomes" id="UP001607302"/>
    </source>
</evidence>
<feature type="transmembrane region" description="Helical" evidence="2">
    <location>
        <begin position="42"/>
        <end position="67"/>
    </location>
</feature>
<organism evidence="3 4">
    <name type="scientific">Vespula squamosa</name>
    <name type="common">Southern yellow jacket</name>
    <name type="synonym">Wasp</name>
    <dbReference type="NCBI Taxonomy" id="30214"/>
    <lineage>
        <taxon>Eukaryota</taxon>
        <taxon>Metazoa</taxon>
        <taxon>Ecdysozoa</taxon>
        <taxon>Arthropoda</taxon>
        <taxon>Hexapoda</taxon>
        <taxon>Insecta</taxon>
        <taxon>Pterygota</taxon>
        <taxon>Neoptera</taxon>
        <taxon>Endopterygota</taxon>
        <taxon>Hymenoptera</taxon>
        <taxon>Apocrita</taxon>
        <taxon>Aculeata</taxon>
        <taxon>Vespoidea</taxon>
        <taxon>Vespidae</taxon>
        <taxon>Vespinae</taxon>
        <taxon>Vespula</taxon>
    </lineage>
</organism>
<evidence type="ECO:0000313" key="3">
    <source>
        <dbReference type="EMBL" id="KAL2735808.1"/>
    </source>
</evidence>
<reference evidence="3 4" key="1">
    <citation type="journal article" date="2024" name="Ann. Entomol. Soc. Am.">
        <title>Genomic analyses of the southern and eastern yellowjacket wasps (Hymenoptera: Vespidae) reveal evolutionary signatures of social life.</title>
        <authorList>
            <person name="Catto M.A."/>
            <person name="Caine P.B."/>
            <person name="Orr S.E."/>
            <person name="Hunt B.G."/>
            <person name="Goodisman M.A.D."/>
        </authorList>
    </citation>
    <scope>NUCLEOTIDE SEQUENCE [LARGE SCALE GENOMIC DNA]</scope>
    <source>
        <strain evidence="3">233</strain>
        <tissue evidence="3">Head and thorax</tissue>
    </source>
</reference>
<sequence length="237" mass="27779">FLRRATQGEAEVDPHQRPSRWLKIPVLAIFMTMAYHEEYGYARTTCLLLFCLTQTSLSKIFFIFLFFDYFSFRCRRRRFAFVFAVLFSFLKLSVCPIRPRPRTCRRSLGKIRNREDSTRWIRKRDEEGDKKVRAGRKGRIAVRLSASKFRQGVLIVNIAWRIRYFGGRDRELWRPVCQTEHRNGGRSNSGSEAHPPPVQRQQQTSDAGPTLSRGTEARSCYHRHRLKTNGSYRPGAS</sequence>
<name>A0ABD2BSP6_VESSQ</name>
<proteinExistence type="predicted"/>
<keyword evidence="2" id="KW-0812">Transmembrane</keyword>
<feature type="non-terminal residue" evidence="3">
    <location>
        <position position="1"/>
    </location>
</feature>
<dbReference type="Proteomes" id="UP001607302">
    <property type="component" value="Unassembled WGS sequence"/>
</dbReference>
<keyword evidence="2" id="KW-0472">Membrane</keyword>
<feature type="region of interest" description="Disordered" evidence="1">
    <location>
        <begin position="180"/>
        <end position="237"/>
    </location>
</feature>
<dbReference type="EMBL" id="JAUDFV010000056">
    <property type="protein sequence ID" value="KAL2735808.1"/>
    <property type="molecule type" value="Genomic_DNA"/>
</dbReference>
<feature type="transmembrane region" description="Helical" evidence="2">
    <location>
        <begin position="79"/>
        <end position="99"/>
    </location>
</feature>
<evidence type="ECO:0000256" key="1">
    <source>
        <dbReference type="SAM" id="MobiDB-lite"/>
    </source>
</evidence>
<keyword evidence="4" id="KW-1185">Reference proteome</keyword>